<keyword evidence="1" id="KW-0663">Pyridoxal phosphate</keyword>
<dbReference type="InterPro" id="IPR015424">
    <property type="entry name" value="PyrdxlP-dep_Trfase"/>
</dbReference>
<evidence type="ECO:0000313" key="4">
    <source>
        <dbReference type="Proteomes" id="UP001161405"/>
    </source>
</evidence>
<keyword evidence="4" id="KW-1185">Reference proteome</keyword>
<feature type="domain" description="Aminotransferase class V" evidence="2">
    <location>
        <begin position="39"/>
        <end position="398"/>
    </location>
</feature>
<evidence type="ECO:0000259" key="2">
    <source>
        <dbReference type="Pfam" id="PF00266"/>
    </source>
</evidence>
<keyword evidence="3" id="KW-0032">Aminotransferase</keyword>
<dbReference type="GO" id="GO:0008483">
    <property type="term" value="F:transaminase activity"/>
    <property type="evidence" value="ECO:0007669"/>
    <property type="project" value="UniProtKB-KW"/>
</dbReference>
<dbReference type="Gene3D" id="3.90.1150.10">
    <property type="entry name" value="Aspartate Aminotransferase, domain 1"/>
    <property type="match status" value="1"/>
</dbReference>
<proteinExistence type="predicted"/>
<dbReference type="InterPro" id="IPR015422">
    <property type="entry name" value="PyrdxlP-dep_Trfase_small"/>
</dbReference>
<sequence length="490" mass="53247">MFEQFKAKLKCDDLIAQLRAGLIGDGIDIPGPYGAKKLVYADYVASARALKPIEDFVTNSILPYYANSHTRSSYCGAYMTQMREQARAEIAQSLGADDQYSVVFTGAGATAAVNRLVRLLAVEEAVRAGLNPVIFIGPYEHHSNILPWRETGAEIVIIPEAVSGGPDMDALKAQLEAHCECSLKIGSFSAASNVTGITTDVVEVTRILKENRAFAVWDYAGGAPYLPVSVKPSGVELDAVFLSAHKYPGGPAASGILAVRNQLSSTNRPSWPGGGTVTYVSPWSHDYVSSLSAREEAGTPNVIGDIRAALCFMVKDAIGTGFLAERQAELRARAKSKWLKQDNIRILGHQSAERLPIFSFQVLDENGELVHHQLFTRMLSDLYGIQARGGCACAGPYGHDLLGIDADQSAQMRREIKDGNPLARPGWVRLNFSYLLDDEKANFIIESVIELANSASKFIDNYVFDHATGSFLHRDELKADASLRNVVCCS</sequence>
<dbReference type="Gene3D" id="3.40.640.10">
    <property type="entry name" value="Type I PLP-dependent aspartate aminotransferase-like (Major domain)"/>
    <property type="match status" value="1"/>
</dbReference>
<evidence type="ECO:0000256" key="1">
    <source>
        <dbReference type="ARBA" id="ARBA00022898"/>
    </source>
</evidence>
<dbReference type="InterPro" id="IPR015421">
    <property type="entry name" value="PyrdxlP-dep_Trfase_major"/>
</dbReference>
<dbReference type="InterPro" id="IPR000192">
    <property type="entry name" value="Aminotrans_V_dom"/>
</dbReference>
<comment type="caution">
    <text evidence="3">The sequence shown here is derived from an EMBL/GenBank/DDBJ whole genome shotgun (WGS) entry which is preliminary data.</text>
</comment>
<dbReference type="EMBL" id="BSNI01000002">
    <property type="protein sequence ID" value="GLQ17861.1"/>
    <property type="molecule type" value="Genomic_DNA"/>
</dbReference>
<accession>A0ABQ5URG0</accession>
<dbReference type="PANTHER" id="PTHR43686:SF1">
    <property type="entry name" value="AMINOTRAN_5 DOMAIN-CONTAINING PROTEIN"/>
    <property type="match status" value="1"/>
</dbReference>
<reference evidence="3" key="1">
    <citation type="journal article" date="2014" name="Int. J. Syst. Evol. Microbiol.">
        <title>Complete genome of a new Firmicutes species belonging to the dominant human colonic microbiota ('Ruminococcus bicirculans') reveals two chromosomes and a selective capacity to utilize plant glucans.</title>
        <authorList>
            <consortium name="NISC Comparative Sequencing Program"/>
            <person name="Wegmann U."/>
            <person name="Louis P."/>
            <person name="Goesmann A."/>
            <person name="Henrissat B."/>
            <person name="Duncan S.H."/>
            <person name="Flint H.J."/>
        </authorList>
    </citation>
    <scope>NUCLEOTIDE SEQUENCE</scope>
    <source>
        <strain evidence="3">NBRC 107169</strain>
    </source>
</reference>
<dbReference type="RefSeq" id="WP_284364317.1">
    <property type="nucleotide sequence ID" value="NZ_BSNI01000002.1"/>
</dbReference>
<keyword evidence="3" id="KW-0808">Transferase</keyword>
<name>A0ABQ5URG0_9HYPH</name>
<dbReference type="PANTHER" id="PTHR43686">
    <property type="entry name" value="SULFURTRANSFERASE-RELATED"/>
    <property type="match status" value="1"/>
</dbReference>
<dbReference type="SUPFAM" id="SSF53383">
    <property type="entry name" value="PLP-dependent transferases"/>
    <property type="match status" value="1"/>
</dbReference>
<gene>
    <name evidence="3" type="ORF">GCM10007879_21100</name>
</gene>
<organism evidence="3 4">
    <name type="scientific">Maritalea porphyrae</name>
    <dbReference type="NCBI Taxonomy" id="880732"/>
    <lineage>
        <taxon>Bacteria</taxon>
        <taxon>Pseudomonadati</taxon>
        <taxon>Pseudomonadota</taxon>
        <taxon>Alphaproteobacteria</taxon>
        <taxon>Hyphomicrobiales</taxon>
        <taxon>Devosiaceae</taxon>
        <taxon>Maritalea</taxon>
    </lineage>
</organism>
<reference evidence="3" key="2">
    <citation type="submission" date="2023-01" db="EMBL/GenBank/DDBJ databases">
        <title>Draft genome sequence of Maritalea porphyrae strain NBRC 107169.</title>
        <authorList>
            <person name="Sun Q."/>
            <person name="Mori K."/>
        </authorList>
    </citation>
    <scope>NUCLEOTIDE SEQUENCE</scope>
    <source>
        <strain evidence="3">NBRC 107169</strain>
    </source>
</reference>
<dbReference type="Proteomes" id="UP001161405">
    <property type="component" value="Unassembled WGS sequence"/>
</dbReference>
<protein>
    <submittedName>
        <fullName evidence="3">Aminotransferase class V</fullName>
    </submittedName>
</protein>
<evidence type="ECO:0000313" key="3">
    <source>
        <dbReference type="EMBL" id="GLQ17861.1"/>
    </source>
</evidence>
<dbReference type="Pfam" id="PF00266">
    <property type="entry name" value="Aminotran_5"/>
    <property type="match status" value="1"/>
</dbReference>